<proteinExistence type="inferred from homology"/>
<protein>
    <submittedName>
        <fullName evidence="3">PspA/IM30 family protein</fullName>
    </submittedName>
</protein>
<feature type="coiled-coil region" evidence="2">
    <location>
        <begin position="94"/>
        <end position="149"/>
    </location>
</feature>
<comment type="similarity">
    <text evidence="1">Belongs to the PspA/Vipp/IM30 family.</text>
</comment>
<dbReference type="Proteomes" id="UP000290365">
    <property type="component" value="Chromosome"/>
</dbReference>
<evidence type="ECO:0000313" key="4">
    <source>
        <dbReference type="Proteomes" id="UP000290365"/>
    </source>
</evidence>
<dbReference type="PANTHER" id="PTHR31088">
    <property type="entry name" value="MEMBRANE-ASSOCIATED PROTEIN VIPP1, CHLOROPLASTIC"/>
    <property type="match status" value="1"/>
</dbReference>
<keyword evidence="4" id="KW-1185">Reference proteome</keyword>
<gene>
    <name evidence="3" type="ORF">EPA93_42570</name>
</gene>
<sequence length="248" mass="28011">MGFFSRLSNFLHMQANAALDKAEDPGQVMDYSYTRQLEQLQQLRRAITDVATNKKRLELQQSQSLTKVNTLNEQACQALKAQREDLAYMALQKKETILEHVNSYEQQVAQLQAQEENLISMERQLSARIEAFRTQKEMVKAQYSAAQAQVKINETLTSLSHETSEMGLAMQRAQDKVLTMQAHANAMETLIEQGTLSEQGLPGTSDPLDRELQHIAAQQNIEAQLQALKQQLHAGNSWEQKQIEGPAT</sequence>
<dbReference type="Pfam" id="PF04012">
    <property type="entry name" value="PspA_IM30"/>
    <property type="match status" value="1"/>
</dbReference>
<evidence type="ECO:0000313" key="3">
    <source>
        <dbReference type="EMBL" id="QBD82310.1"/>
    </source>
</evidence>
<dbReference type="KEGG" id="kbs:EPA93_42570"/>
<dbReference type="PANTHER" id="PTHR31088:SF6">
    <property type="entry name" value="PHAGE SHOCK PROTEIN A"/>
    <property type="match status" value="1"/>
</dbReference>
<keyword evidence="2" id="KW-0175">Coiled coil</keyword>
<dbReference type="InterPro" id="IPR007157">
    <property type="entry name" value="PspA_VIPP1"/>
</dbReference>
<evidence type="ECO:0000256" key="2">
    <source>
        <dbReference type="SAM" id="Coils"/>
    </source>
</evidence>
<dbReference type="RefSeq" id="WP_129893379.1">
    <property type="nucleotide sequence ID" value="NZ_CP035758.1"/>
</dbReference>
<dbReference type="AlphaFoldDB" id="A0A4P6K3H1"/>
<evidence type="ECO:0000256" key="1">
    <source>
        <dbReference type="ARBA" id="ARBA00043985"/>
    </source>
</evidence>
<reference evidence="3 4" key="1">
    <citation type="submission" date="2019-01" db="EMBL/GenBank/DDBJ databases">
        <title>Ktedonosporobacter rubrisoli SCAWS-G2.</title>
        <authorList>
            <person name="Huang Y."/>
            <person name="Yan B."/>
        </authorList>
    </citation>
    <scope>NUCLEOTIDE SEQUENCE [LARGE SCALE GENOMIC DNA]</scope>
    <source>
        <strain evidence="3 4">SCAWS-G2</strain>
    </source>
</reference>
<dbReference type="OrthoDB" id="9779630at2"/>
<organism evidence="3 4">
    <name type="scientific">Ktedonosporobacter rubrisoli</name>
    <dbReference type="NCBI Taxonomy" id="2509675"/>
    <lineage>
        <taxon>Bacteria</taxon>
        <taxon>Bacillati</taxon>
        <taxon>Chloroflexota</taxon>
        <taxon>Ktedonobacteria</taxon>
        <taxon>Ktedonobacterales</taxon>
        <taxon>Ktedonosporobacteraceae</taxon>
        <taxon>Ktedonosporobacter</taxon>
    </lineage>
</organism>
<name>A0A4P6K3H1_KTERU</name>
<dbReference type="EMBL" id="CP035758">
    <property type="protein sequence ID" value="QBD82310.1"/>
    <property type="molecule type" value="Genomic_DNA"/>
</dbReference>
<accession>A0A4P6K3H1</accession>